<dbReference type="GO" id="GO:0005829">
    <property type="term" value="C:cytosol"/>
    <property type="evidence" value="ECO:0007669"/>
    <property type="project" value="TreeGrafter"/>
</dbReference>
<dbReference type="PROSITE" id="PS51197">
    <property type="entry name" value="HTH_RRF2_2"/>
    <property type="match status" value="1"/>
</dbReference>
<dbReference type="STRING" id="690417.IC63_04880"/>
<keyword evidence="3" id="KW-1185">Reference proteome</keyword>
<keyword evidence="1" id="KW-0238">DNA-binding</keyword>
<proteinExistence type="predicted"/>
<dbReference type="GO" id="GO:0003677">
    <property type="term" value="F:DNA binding"/>
    <property type="evidence" value="ECO:0007669"/>
    <property type="project" value="UniProtKB-KW"/>
</dbReference>
<dbReference type="InterPro" id="IPR000944">
    <property type="entry name" value="Tscrpt_reg_Rrf2"/>
</dbReference>
<gene>
    <name evidence="2" type="ORF">IC63_04880</name>
</gene>
<dbReference type="PANTHER" id="PTHR33221:SF5">
    <property type="entry name" value="HTH-TYPE TRANSCRIPTIONAL REGULATOR ISCR"/>
    <property type="match status" value="1"/>
</dbReference>
<evidence type="ECO:0000313" key="2">
    <source>
        <dbReference type="EMBL" id="KGJ08545.1"/>
    </source>
</evidence>
<protein>
    <submittedName>
        <fullName evidence="2">Rrf2 family transcriptional regulator</fullName>
    </submittedName>
</protein>
<reference evidence="2 3" key="1">
    <citation type="submission" date="2014-09" db="EMBL/GenBank/DDBJ databases">
        <authorList>
            <person name="McGinnis J.M."/>
            <person name="Wolfgang W.J."/>
        </authorList>
    </citation>
    <scope>NUCLEOTIDE SEQUENCE [LARGE SCALE GENOMIC DNA]</scope>
    <source>
        <strain evidence="2 3">HAMBI 3106</strain>
    </source>
</reference>
<dbReference type="SUPFAM" id="SSF46785">
    <property type="entry name" value="Winged helix' DNA-binding domain"/>
    <property type="match status" value="1"/>
</dbReference>
<evidence type="ECO:0000256" key="1">
    <source>
        <dbReference type="ARBA" id="ARBA00023125"/>
    </source>
</evidence>
<evidence type="ECO:0000313" key="3">
    <source>
        <dbReference type="Proteomes" id="UP000029917"/>
    </source>
</evidence>
<reference evidence="2 3" key="2">
    <citation type="submission" date="2014-10" db="EMBL/GenBank/DDBJ databases">
        <title>Paracoccus sanguinis sp. nov., isolated from clinical specimens of New York State patients.</title>
        <authorList>
            <person name="Mingle L.A."/>
            <person name="Cole J.A."/>
            <person name="Lapierre P."/>
            <person name="Musser K.A."/>
        </authorList>
    </citation>
    <scope>NUCLEOTIDE SEQUENCE [LARGE SCALE GENOMIC DNA]</scope>
    <source>
        <strain evidence="2 3">HAMBI 3106</strain>
    </source>
</reference>
<dbReference type="AlphaFoldDB" id="A0A099FCU4"/>
<dbReference type="NCBIfam" id="TIGR00738">
    <property type="entry name" value="rrf2_super"/>
    <property type="match status" value="1"/>
</dbReference>
<organism evidence="2 3">
    <name type="scientific">Paracoccus sphaerophysae</name>
    <dbReference type="NCBI Taxonomy" id="690417"/>
    <lineage>
        <taxon>Bacteria</taxon>
        <taxon>Pseudomonadati</taxon>
        <taxon>Pseudomonadota</taxon>
        <taxon>Alphaproteobacteria</taxon>
        <taxon>Rhodobacterales</taxon>
        <taxon>Paracoccaceae</taxon>
        <taxon>Paracoccus</taxon>
    </lineage>
</organism>
<dbReference type="InterPro" id="IPR036388">
    <property type="entry name" value="WH-like_DNA-bd_sf"/>
</dbReference>
<dbReference type="OrthoDB" id="9802344at2"/>
<accession>A0A099FCU4</accession>
<dbReference type="RefSeq" id="WP_036717390.1">
    <property type="nucleotide sequence ID" value="NZ_JRKS01000009.1"/>
</dbReference>
<name>A0A099FCU4_9RHOB</name>
<comment type="caution">
    <text evidence="2">The sequence shown here is derived from an EMBL/GenBank/DDBJ whole genome shotgun (WGS) entry which is preliminary data.</text>
</comment>
<dbReference type="Pfam" id="PF02082">
    <property type="entry name" value="Rrf2"/>
    <property type="match status" value="1"/>
</dbReference>
<dbReference type="Gene3D" id="1.10.10.10">
    <property type="entry name" value="Winged helix-like DNA-binding domain superfamily/Winged helix DNA-binding domain"/>
    <property type="match status" value="1"/>
</dbReference>
<dbReference type="Proteomes" id="UP000029917">
    <property type="component" value="Unassembled WGS sequence"/>
</dbReference>
<dbReference type="EMBL" id="JRKS01000009">
    <property type="protein sequence ID" value="KGJ08545.1"/>
    <property type="molecule type" value="Genomic_DNA"/>
</dbReference>
<dbReference type="InterPro" id="IPR036390">
    <property type="entry name" value="WH_DNA-bd_sf"/>
</dbReference>
<dbReference type="PANTHER" id="PTHR33221">
    <property type="entry name" value="WINGED HELIX-TURN-HELIX TRANSCRIPTIONAL REGULATOR, RRF2 FAMILY"/>
    <property type="match status" value="1"/>
</dbReference>
<dbReference type="GO" id="GO:0003700">
    <property type="term" value="F:DNA-binding transcription factor activity"/>
    <property type="evidence" value="ECO:0007669"/>
    <property type="project" value="TreeGrafter"/>
</dbReference>
<sequence length="142" mass="15187">MLSQKSRHALHAMLYLARQDGSVTAAEIAEAERIPRKFLEQILAQLKARDLVIGKRGPTGGYVLARGPAEISFAEVLRAIDGPLALAPCASQTAFRPCPDCRSIETCEIRPVLIAVRDATAARLEGTSLAQAVAQQSPDLPA</sequence>